<sequence length="93" mass="10209">MDGSIISGAWDGVCSLTCYKCFREFNNGTCHTAGETCIATHGQSCFRQKVIAEGKMLYIQKGCTVETDKCHYTEGSNGITMTTECCDTHDFCN</sequence>
<dbReference type="Proteomes" id="UP001142489">
    <property type="component" value="Unassembled WGS sequence"/>
</dbReference>
<feature type="domain" description="UPAR/Ly6" evidence="1">
    <location>
        <begin position="15"/>
        <end position="93"/>
    </location>
</feature>
<dbReference type="Pfam" id="PF00021">
    <property type="entry name" value="UPAR_LY6"/>
    <property type="match status" value="1"/>
</dbReference>
<keyword evidence="3" id="KW-1185">Reference proteome</keyword>
<dbReference type="EMBL" id="JAPFRF010000022">
    <property type="protein sequence ID" value="KAJ7305066.1"/>
    <property type="molecule type" value="Genomic_DNA"/>
</dbReference>
<evidence type="ECO:0000313" key="2">
    <source>
        <dbReference type="EMBL" id="KAJ7305066.1"/>
    </source>
</evidence>
<accession>A0A9Q0X7B1</accession>
<dbReference type="AlphaFoldDB" id="A0A9Q0X7B1"/>
<organism evidence="2 3">
    <name type="scientific">Phrynocephalus forsythii</name>
    <dbReference type="NCBI Taxonomy" id="171643"/>
    <lineage>
        <taxon>Eukaryota</taxon>
        <taxon>Metazoa</taxon>
        <taxon>Chordata</taxon>
        <taxon>Craniata</taxon>
        <taxon>Vertebrata</taxon>
        <taxon>Euteleostomi</taxon>
        <taxon>Lepidosauria</taxon>
        <taxon>Squamata</taxon>
        <taxon>Bifurcata</taxon>
        <taxon>Unidentata</taxon>
        <taxon>Episquamata</taxon>
        <taxon>Toxicofera</taxon>
        <taxon>Iguania</taxon>
        <taxon>Acrodonta</taxon>
        <taxon>Agamidae</taxon>
        <taxon>Agaminae</taxon>
        <taxon>Phrynocephalus</taxon>
    </lineage>
</organism>
<evidence type="ECO:0000313" key="3">
    <source>
        <dbReference type="Proteomes" id="UP001142489"/>
    </source>
</evidence>
<evidence type="ECO:0000259" key="1">
    <source>
        <dbReference type="Pfam" id="PF00021"/>
    </source>
</evidence>
<name>A0A9Q0X7B1_9SAUR</name>
<dbReference type="InterPro" id="IPR016054">
    <property type="entry name" value="LY6_UPA_recep-like"/>
</dbReference>
<protein>
    <recommendedName>
        <fullName evidence="1">UPAR/Ly6 domain-containing protein</fullName>
    </recommendedName>
</protein>
<comment type="caution">
    <text evidence="2">The sequence shown here is derived from an EMBL/GenBank/DDBJ whole genome shotgun (WGS) entry which is preliminary data.</text>
</comment>
<proteinExistence type="predicted"/>
<gene>
    <name evidence="2" type="ORF">JRQ81_010872</name>
</gene>
<reference evidence="2" key="1">
    <citation type="journal article" date="2023" name="DNA Res.">
        <title>Chromosome-level genome assembly of Phrynocephalus forsythii using third-generation DNA sequencing and Hi-C analysis.</title>
        <authorList>
            <person name="Qi Y."/>
            <person name="Zhao W."/>
            <person name="Zhao Y."/>
            <person name="Niu C."/>
            <person name="Cao S."/>
            <person name="Zhang Y."/>
        </authorList>
    </citation>
    <scope>NUCLEOTIDE SEQUENCE</scope>
    <source>
        <tissue evidence="2">Muscle</tissue>
    </source>
</reference>